<feature type="compositionally biased region" description="Basic and acidic residues" evidence="1">
    <location>
        <begin position="761"/>
        <end position="781"/>
    </location>
</feature>
<dbReference type="GO" id="GO:0030277">
    <property type="term" value="P:maintenance of gastrointestinal epithelium"/>
    <property type="evidence" value="ECO:0007669"/>
    <property type="project" value="TreeGrafter"/>
</dbReference>
<dbReference type="InterPro" id="IPR028030">
    <property type="entry name" value="DUF4592"/>
</dbReference>
<dbReference type="OMA" id="EDYNISH"/>
<feature type="compositionally biased region" description="Low complexity" evidence="1">
    <location>
        <begin position="829"/>
        <end position="843"/>
    </location>
</feature>
<sequence>MSQENVSDKVKNLQKQIAQTIKFGQRLPSLRRSEGDEGSSDEEEAPQSPLRVTAQVETEHHGTPVKSPRSKRVLPPGGTIESVNLDAVPQSAFLLDNTAAKHKLSVKPKNQRVSRKHRRFSQKHRVEEERFEAKRKRELDEEERRQRAEQLRIEEEEERSRKQREEKEEEERRLRRELEEEERKQRADQLRIEEEEEERCRKRREEREEEVRRLREDEERRMRNEEERRQRKEEEARRLRAEQRRKEEKEARRQQELEAQRLHSEEEESKKRKKETEKQRLRHIEEKRKAESEEQRNKMAEDDADGCSDPQQRKRRAEEQRWKEMEQRQRPFSFQVSSGEKEILFPKVNLTPVTGTSATVVPREGTKSPSGVPDSPNRQTSPYVPHTAILVTGAQLCGTAVNLDQIRDTACKSLLGLGEDRKAQGTPSSAKTKTSPDRKSSKAKSLTESTEAEPAGAAVLAEWATIRSKIFKGVEEGSEYPDPSKGQPPASHEDHHEFAHTHLRKTVSASTKFSITPAKKKFGDSKRNSECSNSSVSDEKTGEDAASSDASASASPDAIRKAQNRTNKCLRIPERVADECVFAKDLPSFLVPSPGAKPERPEWKARDRSGSAEPESTVEDEEPSLDGDEAPSPFGIKLRRTNYSLRFHSEQSTEKRKKRYSAGDSFDGVPSPLTPIEPDSDASPVFSDRSSPVSPQREVKYSLASASPVIPRAGLGKSPSPTLQCDGDHMPSKPSLYRRPQASPKPADGVPTPPPSPLPKASHEKPSLQSRHSLDGARVQDKEAGPLWITLALQKQKGFREQQQNREERRSQREAKLAEKQARERDSSSTESRGGSGSVGTSSKAQTPDELKRPDSLRGRFERREQLKKANTLPSSVTEIADSTPSPPAVKEVSKRFPAMDSAQVSTEPAWLALAKRKAKAWSDCPQIIK</sequence>
<dbReference type="Ensembl" id="ENSHCOT00000020278.1">
    <property type="protein sequence ID" value="ENSHCOP00000025769.1"/>
    <property type="gene ID" value="ENSHCOG00000016214.1"/>
</dbReference>
<dbReference type="AlphaFoldDB" id="A0A3Q2Z4W8"/>
<feature type="region of interest" description="Disordered" evidence="1">
    <location>
        <begin position="99"/>
        <end position="335"/>
    </location>
</feature>
<proteinExistence type="predicted"/>
<dbReference type="PANTHER" id="PTHR47574:SF3">
    <property type="entry name" value="CAPPING PROTEIN-INHIBITING REGULATOR OF ACTIN DYNAMICS"/>
    <property type="match status" value="1"/>
</dbReference>
<feature type="domain" description="DUF4592" evidence="2">
    <location>
        <begin position="57"/>
        <end position="116"/>
    </location>
</feature>
<feature type="compositionally biased region" description="Basic and acidic residues" evidence="1">
    <location>
        <begin position="124"/>
        <end position="301"/>
    </location>
</feature>
<dbReference type="GeneTree" id="ENSGT00940000161471"/>
<dbReference type="GO" id="GO:2000813">
    <property type="term" value="P:negative regulation of barbed-end actin filament capping"/>
    <property type="evidence" value="ECO:0007669"/>
    <property type="project" value="TreeGrafter"/>
</dbReference>
<accession>A0A3Q2Z4W8</accession>
<evidence type="ECO:0000313" key="3">
    <source>
        <dbReference type="Ensembl" id="ENSHCOP00000025769.1"/>
    </source>
</evidence>
<feature type="compositionally biased region" description="Low complexity" evidence="1">
    <location>
        <begin position="544"/>
        <end position="557"/>
    </location>
</feature>
<dbReference type="InterPro" id="IPR052853">
    <property type="entry name" value="Actin_dynamics_regulator"/>
</dbReference>
<keyword evidence="4" id="KW-1185">Reference proteome</keyword>
<evidence type="ECO:0000259" key="2">
    <source>
        <dbReference type="Pfam" id="PF15262"/>
    </source>
</evidence>
<feature type="compositionally biased region" description="Polar residues" evidence="1">
    <location>
        <begin position="872"/>
        <end position="884"/>
    </location>
</feature>
<dbReference type="Pfam" id="PF15262">
    <property type="entry name" value="DUF4592"/>
    <property type="match status" value="1"/>
</dbReference>
<dbReference type="PANTHER" id="PTHR47574">
    <property type="entry name" value="CANCER-RELATED REGULATOR OF ACTIN DYNAMICS"/>
    <property type="match status" value="1"/>
</dbReference>
<feature type="region of interest" description="Disordered" evidence="1">
    <location>
        <begin position="354"/>
        <end position="383"/>
    </location>
</feature>
<feature type="region of interest" description="Disordered" evidence="1">
    <location>
        <begin position="476"/>
        <end position="570"/>
    </location>
</feature>
<feature type="compositionally biased region" description="Basic and acidic residues" evidence="1">
    <location>
        <begin position="597"/>
        <end position="610"/>
    </location>
</feature>
<feature type="region of interest" description="Disordered" evidence="1">
    <location>
        <begin position="796"/>
        <end position="893"/>
    </location>
</feature>
<name>A0A3Q2Z4W8_HIPCM</name>
<dbReference type="Proteomes" id="UP000264820">
    <property type="component" value="Unplaced"/>
</dbReference>
<protein>
    <submittedName>
        <fullName evidence="3">Capping protein inhibiting regulator of actin dynamics</fullName>
    </submittedName>
</protein>
<feature type="compositionally biased region" description="Basic residues" evidence="1">
    <location>
        <begin position="100"/>
        <end position="123"/>
    </location>
</feature>
<feature type="region of interest" description="Disordered" evidence="1">
    <location>
        <begin position="17"/>
        <end position="84"/>
    </location>
</feature>
<organism evidence="3 4">
    <name type="scientific">Hippocampus comes</name>
    <name type="common">Tiger tail seahorse</name>
    <dbReference type="NCBI Taxonomy" id="109280"/>
    <lineage>
        <taxon>Eukaryota</taxon>
        <taxon>Metazoa</taxon>
        <taxon>Chordata</taxon>
        <taxon>Craniata</taxon>
        <taxon>Vertebrata</taxon>
        <taxon>Euteleostomi</taxon>
        <taxon>Actinopterygii</taxon>
        <taxon>Neopterygii</taxon>
        <taxon>Teleostei</taxon>
        <taxon>Neoteleostei</taxon>
        <taxon>Acanthomorphata</taxon>
        <taxon>Syngnathiaria</taxon>
        <taxon>Syngnathiformes</taxon>
        <taxon>Syngnathoidei</taxon>
        <taxon>Syngnathidae</taxon>
        <taxon>Hippocampus</taxon>
    </lineage>
</organism>
<feature type="compositionally biased region" description="Basic and acidic residues" evidence="1">
    <location>
        <begin position="847"/>
        <end position="868"/>
    </location>
</feature>
<feature type="compositionally biased region" description="Basic and acidic residues" evidence="1">
    <location>
        <begin position="798"/>
        <end position="828"/>
    </location>
</feature>
<reference evidence="3" key="1">
    <citation type="submission" date="2025-08" db="UniProtKB">
        <authorList>
            <consortium name="Ensembl"/>
        </authorList>
    </citation>
    <scope>IDENTIFICATION</scope>
</reference>
<feature type="compositionally biased region" description="Acidic residues" evidence="1">
    <location>
        <begin position="616"/>
        <end position="629"/>
    </location>
</feature>
<feature type="compositionally biased region" description="Basic and acidic residues" evidence="1">
    <location>
        <begin position="316"/>
        <end position="329"/>
    </location>
</feature>
<feature type="region of interest" description="Disordered" evidence="1">
    <location>
        <begin position="420"/>
        <end position="456"/>
    </location>
</feature>
<feature type="compositionally biased region" description="Acidic residues" evidence="1">
    <location>
        <begin position="36"/>
        <end position="45"/>
    </location>
</feature>
<feature type="region of interest" description="Disordered" evidence="1">
    <location>
        <begin position="587"/>
        <end position="781"/>
    </location>
</feature>
<evidence type="ECO:0000256" key="1">
    <source>
        <dbReference type="SAM" id="MobiDB-lite"/>
    </source>
</evidence>
<feature type="compositionally biased region" description="Basic and acidic residues" evidence="1">
    <location>
        <begin position="491"/>
        <end position="500"/>
    </location>
</feature>
<evidence type="ECO:0000313" key="4">
    <source>
        <dbReference type="Proteomes" id="UP000264820"/>
    </source>
</evidence>
<reference evidence="3" key="2">
    <citation type="submission" date="2025-09" db="UniProtKB">
        <authorList>
            <consortium name="Ensembl"/>
        </authorList>
    </citation>
    <scope>IDENTIFICATION</scope>
</reference>